<evidence type="ECO:0000256" key="11">
    <source>
        <dbReference type="ARBA" id="ARBA00023242"/>
    </source>
</evidence>
<keyword evidence="9" id="KW-0010">Activator</keyword>
<gene>
    <name evidence="16" type="ORF">R3W88_003527</name>
</gene>
<keyword evidence="4" id="KW-0479">Metal-binding</keyword>
<name>A0AAV9MS50_9SOLN</name>
<evidence type="ECO:0000256" key="7">
    <source>
        <dbReference type="ARBA" id="ARBA00023015"/>
    </source>
</evidence>
<comment type="caution">
    <text evidence="16">The sequence shown here is derived from an EMBL/GenBank/DDBJ whole genome shotgun (WGS) entry which is preliminary data.</text>
</comment>
<evidence type="ECO:0000256" key="6">
    <source>
        <dbReference type="ARBA" id="ARBA00022833"/>
    </source>
</evidence>
<evidence type="ECO:0000256" key="9">
    <source>
        <dbReference type="ARBA" id="ARBA00023159"/>
    </source>
</evidence>
<dbReference type="PROSITE" id="PS51320">
    <property type="entry name" value="TIFY"/>
    <property type="match status" value="1"/>
</dbReference>
<evidence type="ECO:0008006" key="18">
    <source>
        <dbReference type="Google" id="ProtNLM"/>
    </source>
</evidence>
<feature type="region of interest" description="Disordered" evidence="13">
    <location>
        <begin position="181"/>
        <end position="229"/>
    </location>
</feature>
<evidence type="ECO:0000259" key="14">
    <source>
        <dbReference type="PROSITE" id="PS51017"/>
    </source>
</evidence>
<dbReference type="AlphaFoldDB" id="A0AAV9MS50"/>
<dbReference type="InterPro" id="IPR045280">
    <property type="entry name" value="TIFY-like"/>
</dbReference>
<keyword evidence="11 12" id="KW-0539">Nucleus</keyword>
<dbReference type="PROSITE" id="PS51017">
    <property type="entry name" value="CCT"/>
    <property type="match status" value="1"/>
</dbReference>
<dbReference type="InterPro" id="IPR010402">
    <property type="entry name" value="CCT_domain"/>
</dbReference>
<evidence type="ECO:0000256" key="3">
    <source>
        <dbReference type="ARBA" id="ARBA00007722"/>
    </source>
</evidence>
<dbReference type="PROSITE" id="PS00344">
    <property type="entry name" value="GATA_ZN_FINGER_1"/>
    <property type="match status" value="1"/>
</dbReference>
<evidence type="ECO:0000256" key="13">
    <source>
        <dbReference type="SAM" id="MobiDB-lite"/>
    </source>
</evidence>
<sequence length="375" mass="40778">MEAADNSRKMLGGQYGVVAFQQEYMNVPIQVDRYGGGGFEADDISVGGGYEEAMSSGEELHVCSMPLVAGPVDSGRVMAVPSRTSELTISFEGQVYVFPAVAPEKVQAVMLLLGGCEVPSYVPSTDSVALQNTKSVDNTKQNISSRMASLIRFREKKKDRCFEKTIRYACRKEVAQRMHRKNGQFASLKEGEKSSADNIDSGDSAAHSEPTLRRCHHCGTNENETPAMRRGPLGPRMLCNACGLMWANKGMLRDITKGGSHVPCDKKEPGTPDIKLSTFAPENSYLKQHQEGSSGETKLTEENPSVTTAELDMQEATENFADSSPFCIGSSSVKIDEEDNLDALANASGTEFEIPANFDEQIGIDSHMSVHWPAT</sequence>
<dbReference type="GO" id="GO:0006355">
    <property type="term" value="P:regulation of DNA-templated transcription"/>
    <property type="evidence" value="ECO:0007669"/>
    <property type="project" value="InterPro"/>
</dbReference>
<dbReference type="SMART" id="SM00979">
    <property type="entry name" value="TIFY"/>
    <property type="match status" value="1"/>
</dbReference>
<dbReference type="GO" id="GO:0043565">
    <property type="term" value="F:sequence-specific DNA binding"/>
    <property type="evidence" value="ECO:0007669"/>
    <property type="project" value="InterPro"/>
</dbReference>
<dbReference type="Pfam" id="PF00320">
    <property type="entry name" value="GATA"/>
    <property type="match status" value="1"/>
</dbReference>
<evidence type="ECO:0000313" key="17">
    <source>
        <dbReference type="Proteomes" id="UP001311915"/>
    </source>
</evidence>
<dbReference type="SMART" id="SM00401">
    <property type="entry name" value="ZnF_GATA"/>
    <property type="match status" value="1"/>
</dbReference>
<evidence type="ECO:0000313" key="16">
    <source>
        <dbReference type="EMBL" id="KAK4739830.1"/>
    </source>
</evidence>
<evidence type="ECO:0000256" key="1">
    <source>
        <dbReference type="ARBA" id="ARBA00002206"/>
    </source>
</evidence>
<evidence type="ECO:0000259" key="15">
    <source>
        <dbReference type="PROSITE" id="PS51320"/>
    </source>
</evidence>
<feature type="region of interest" description="Disordered" evidence="13">
    <location>
        <begin position="287"/>
        <end position="306"/>
    </location>
</feature>
<comment type="similarity">
    <text evidence="3">Belongs to the type IV zinc-finger family. Class C subfamily.</text>
</comment>
<accession>A0AAV9MS50</accession>
<keyword evidence="7" id="KW-0805">Transcription regulation</keyword>
<evidence type="ECO:0000256" key="5">
    <source>
        <dbReference type="ARBA" id="ARBA00022771"/>
    </source>
</evidence>
<protein>
    <recommendedName>
        <fullName evidence="18">GATA transcription factor 19-like</fullName>
    </recommendedName>
</protein>
<keyword evidence="10" id="KW-0804">Transcription</keyword>
<dbReference type="CDD" id="cd00202">
    <property type="entry name" value="ZnF_GATA"/>
    <property type="match status" value="1"/>
</dbReference>
<reference evidence="16 17" key="1">
    <citation type="submission" date="2023-10" db="EMBL/GenBank/DDBJ databases">
        <title>Genome-Wide Identification Analysis in wild type Solanum Pinnatisectum Reveals Some Genes Defensing Phytophthora Infestans.</title>
        <authorList>
            <person name="Sun C."/>
        </authorList>
    </citation>
    <scope>NUCLEOTIDE SEQUENCE [LARGE SCALE GENOMIC DNA]</scope>
    <source>
        <strain evidence="16">LQN</strain>
        <tissue evidence="16">Leaf</tissue>
    </source>
</reference>
<evidence type="ECO:0000256" key="12">
    <source>
        <dbReference type="PROSITE-ProRule" id="PRU00357"/>
    </source>
</evidence>
<comment type="function">
    <text evidence="1">Transcriptional activator that specifically binds 5'-GATA-3' or 5'-GAT-3' motifs within gene promoters.</text>
</comment>
<feature type="domain" description="Tify" evidence="15">
    <location>
        <begin position="80"/>
        <end position="115"/>
    </location>
</feature>
<dbReference type="GO" id="GO:0005634">
    <property type="term" value="C:nucleus"/>
    <property type="evidence" value="ECO:0007669"/>
    <property type="project" value="UniProtKB-SubCell"/>
</dbReference>
<dbReference type="EMBL" id="JAWPEI010000001">
    <property type="protein sequence ID" value="KAK4739830.1"/>
    <property type="molecule type" value="Genomic_DNA"/>
</dbReference>
<dbReference type="PANTHER" id="PTHR46125">
    <property type="entry name" value="GATA TRANSCRIPTION FACTOR 28"/>
    <property type="match status" value="1"/>
</dbReference>
<keyword evidence="5" id="KW-0863">Zinc-finger</keyword>
<dbReference type="InterPro" id="IPR010399">
    <property type="entry name" value="Tify_dom"/>
</dbReference>
<comment type="subcellular location">
    <subcellularLocation>
        <location evidence="2 12">Nucleus</location>
    </subcellularLocation>
</comment>
<dbReference type="InterPro" id="IPR013088">
    <property type="entry name" value="Znf_NHR/GATA"/>
</dbReference>
<dbReference type="InterPro" id="IPR000679">
    <property type="entry name" value="Znf_GATA"/>
</dbReference>
<dbReference type="PANTHER" id="PTHR46125:SF15">
    <property type="entry name" value="GATA TRANSCRIPTION FACTOR 19-LIKE ISOFORM X1"/>
    <property type="match status" value="1"/>
</dbReference>
<proteinExistence type="inferred from homology"/>
<feature type="domain" description="CCT" evidence="14">
    <location>
        <begin position="146"/>
        <end position="188"/>
    </location>
</feature>
<evidence type="ECO:0000256" key="8">
    <source>
        <dbReference type="ARBA" id="ARBA00023125"/>
    </source>
</evidence>
<evidence type="ECO:0000256" key="2">
    <source>
        <dbReference type="ARBA" id="ARBA00004123"/>
    </source>
</evidence>
<dbReference type="GO" id="GO:0008270">
    <property type="term" value="F:zinc ion binding"/>
    <property type="evidence" value="ECO:0007669"/>
    <property type="project" value="UniProtKB-KW"/>
</dbReference>
<evidence type="ECO:0000256" key="4">
    <source>
        <dbReference type="ARBA" id="ARBA00022723"/>
    </source>
</evidence>
<evidence type="ECO:0000256" key="10">
    <source>
        <dbReference type="ARBA" id="ARBA00023163"/>
    </source>
</evidence>
<organism evidence="16 17">
    <name type="scientific">Solanum pinnatisectum</name>
    <name type="common">tansyleaf nightshade</name>
    <dbReference type="NCBI Taxonomy" id="50273"/>
    <lineage>
        <taxon>Eukaryota</taxon>
        <taxon>Viridiplantae</taxon>
        <taxon>Streptophyta</taxon>
        <taxon>Embryophyta</taxon>
        <taxon>Tracheophyta</taxon>
        <taxon>Spermatophyta</taxon>
        <taxon>Magnoliopsida</taxon>
        <taxon>eudicotyledons</taxon>
        <taxon>Gunneridae</taxon>
        <taxon>Pentapetalae</taxon>
        <taxon>asterids</taxon>
        <taxon>lamiids</taxon>
        <taxon>Solanales</taxon>
        <taxon>Solanaceae</taxon>
        <taxon>Solanoideae</taxon>
        <taxon>Solaneae</taxon>
        <taxon>Solanum</taxon>
    </lineage>
</organism>
<dbReference type="Gene3D" id="3.30.50.10">
    <property type="entry name" value="Erythroid Transcription Factor GATA-1, subunit A"/>
    <property type="match status" value="1"/>
</dbReference>
<keyword evidence="17" id="KW-1185">Reference proteome</keyword>
<keyword evidence="6" id="KW-0862">Zinc</keyword>
<dbReference type="SUPFAM" id="SSF57716">
    <property type="entry name" value="Glucocorticoid receptor-like (DNA-binding domain)"/>
    <property type="match status" value="1"/>
</dbReference>
<keyword evidence="8" id="KW-0238">DNA-binding</keyword>
<dbReference type="Pfam" id="PF06203">
    <property type="entry name" value="CCT"/>
    <property type="match status" value="1"/>
</dbReference>
<dbReference type="Pfam" id="PF06200">
    <property type="entry name" value="tify"/>
    <property type="match status" value="1"/>
</dbReference>
<dbReference type="Proteomes" id="UP001311915">
    <property type="component" value="Unassembled WGS sequence"/>
</dbReference>